<dbReference type="STRING" id="104452.A0A0L7LLF6"/>
<organism evidence="10 11">
    <name type="scientific">Operophtera brumata</name>
    <name type="common">Winter moth</name>
    <name type="synonym">Phalaena brumata</name>
    <dbReference type="NCBI Taxonomy" id="104452"/>
    <lineage>
        <taxon>Eukaryota</taxon>
        <taxon>Metazoa</taxon>
        <taxon>Ecdysozoa</taxon>
        <taxon>Arthropoda</taxon>
        <taxon>Hexapoda</taxon>
        <taxon>Insecta</taxon>
        <taxon>Pterygota</taxon>
        <taxon>Neoptera</taxon>
        <taxon>Endopterygota</taxon>
        <taxon>Lepidoptera</taxon>
        <taxon>Glossata</taxon>
        <taxon>Ditrysia</taxon>
        <taxon>Geometroidea</taxon>
        <taxon>Geometridae</taxon>
        <taxon>Larentiinae</taxon>
        <taxon>Operophtera</taxon>
    </lineage>
</organism>
<keyword evidence="3" id="KW-0812">Transmembrane</keyword>
<evidence type="ECO:0000256" key="4">
    <source>
        <dbReference type="ARBA" id="ARBA00022729"/>
    </source>
</evidence>
<reference evidence="10 11" key="1">
    <citation type="journal article" date="2015" name="Genome Biol. Evol.">
        <title>The genome of winter moth (Operophtera brumata) provides a genomic perspective on sexual dimorphism and phenology.</title>
        <authorList>
            <person name="Derks M.F."/>
            <person name="Smit S."/>
            <person name="Salis L."/>
            <person name="Schijlen E."/>
            <person name="Bossers A."/>
            <person name="Mateman C."/>
            <person name="Pijl A.S."/>
            <person name="de Ridder D."/>
            <person name="Groenen M.A."/>
            <person name="Visser M.E."/>
            <person name="Megens H.J."/>
        </authorList>
    </citation>
    <scope>NUCLEOTIDE SEQUENCE [LARGE SCALE GENOMIC DNA]</scope>
    <source>
        <strain evidence="10">WM2013NL</strain>
        <tissue evidence="10">Head and thorax</tissue>
    </source>
</reference>
<gene>
    <name evidence="10" type="ORF">OBRU01_03686</name>
</gene>
<feature type="domain" description="TM2" evidence="9">
    <location>
        <begin position="731"/>
        <end position="775"/>
    </location>
</feature>
<dbReference type="InterPro" id="IPR050932">
    <property type="entry name" value="TM2D1-3-like"/>
</dbReference>
<dbReference type="Pfam" id="PF05154">
    <property type="entry name" value="TM2"/>
    <property type="match status" value="1"/>
</dbReference>
<evidence type="ECO:0000256" key="8">
    <source>
        <dbReference type="SAM" id="MobiDB-lite"/>
    </source>
</evidence>
<feature type="region of interest" description="Disordered" evidence="8">
    <location>
        <begin position="570"/>
        <end position="603"/>
    </location>
</feature>
<evidence type="ECO:0000256" key="5">
    <source>
        <dbReference type="ARBA" id="ARBA00022989"/>
    </source>
</evidence>
<evidence type="ECO:0000256" key="1">
    <source>
        <dbReference type="ARBA" id="ARBA00004141"/>
    </source>
</evidence>
<protein>
    <submittedName>
        <fullName evidence="10">TM2 domain-containing protein almondex</fullName>
    </submittedName>
</protein>
<keyword evidence="7" id="KW-0325">Glycoprotein</keyword>
<evidence type="ECO:0000256" key="6">
    <source>
        <dbReference type="ARBA" id="ARBA00023136"/>
    </source>
</evidence>
<evidence type="ECO:0000313" key="11">
    <source>
        <dbReference type="Proteomes" id="UP000037510"/>
    </source>
</evidence>
<comment type="caution">
    <text evidence="10">The sequence shown here is derived from an EMBL/GenBank/DDBJ whole genome shotgun (WGS) entry which is preliminary data.</text>
</comment>
<feature type="compositionally biased region" description="Basic and acidic residues" evidence="8">
    <location>
        <begin position="585"/>
        <end position="602"/>
    </location>
</feature>
<name>A0A0L7LLF6_OPEBR</name>
<comment type="subcellular location">
    <subcellularLocation>
        <location evidence="1">Membrane</location>
        <topology evidence="1">Multi-pass membrane protein</topology>
    </subcellularLocation>
</comment>
<dbReference type="AlphaFoldDB" id="A0A0L7LLF6"/>
<evidence type="ECO:0000256" key="7">
    <source>
        <dbReference type="ARBA" id="ARBA00023180"/>
    </source>
</evidence>
<evidence type="ECO:0000256" key="2">
    <source>
        <dbReference type="ARBA" id="ARBA00008284"/>
    </source>
</evidence>
<proteinExistence type="inferred from homology"/>
<keyword evidence="5" id="KW-1133">Transmembrane helix</keyword>
<dbReference type="GO" id="GO:0016020">
    <property type="term" value="C:membrane"/>
    <property type="evidence" value="ECO:0007669"/>
    <property type="project" value="UniProtKB-SubCell"/>
</dbReference>
<keyword evidence="4" id="KW-0732">Signal</keyword>
<evidence type="ECO:0000256" key="3">
    <source>
        <dbReference type="ARBA" id="ARBA00022692"/>
    </source>
</evidence>
<dbReference type="PANTHER" id="PTHR21016">
    <property type="entry name" value="BETA-AMYLOID BINDING PROTEIN-RELATED"/>
    <property type="match status" value="1"/>
</dbReference>
<keyword evidence="6" id="KW-0472">Membrane</keyword>
<sequence>MHSFFHSSENPHEISQDNRSRNSVDSTQGYQDSDFSPAKVNATRKKKLSLTVKKGNRVQRKSFRASLVISPDISQNSSNSSYFVPKKPKSQSTLDSAIYKTESYQILMENRKHSTKKLDVIEETKNEDLRHFNALSKESNDSNIVIEVGSSSNVSLPLSPELSLVENITLSHEIIQNDYQPTINETQAGTSSIGSNISNQYLITDVDISIPLMQQTCELLSTRKDEISSKKLAKKTKPPKSPIKVSELLNKVTAVTSVNNTLSDSLDRKLRDLLLESAQKITAGNKENHMDVDESVVEPKTREKKRCSTPLKKNVTKKTKVVMGPVIDEHMESCSHGGRKSCPPAIDFIPVNENANNSEDVQLKVYKPNPKTRVKKDIIKVKIQRPKNKKRSAEKVTTSVASTNPSVELRCSINETESLSGVLLGTTDSESVELIHNHSETCLQAHECIGDSIEFVESSKSDSIISANSTASLESELVKVMKYVDNLTPTDTIYNSPVPFNSSLITEDLSDEKPTSPSKWYLFSEDDTNTNIANNRQENMTSNTSVSNYSASLLRLFPIACAVPNLSTVSENSKENEDTNNNMDVPRKEGKTKEDSNEKDVSFSENDDYSKTCPIVGNEDSLDCISLNYPCITCERSIDCRYGSLYNYTCKVKPNVGCKGTKAFNRTAMCRFCYQTDKWEHRCDHKANCNSLASPLKYYLTNCTVSDDILCLGKRRFRKKIKCSWTAGTRWGTALILALTLGGFGADRFYLGHWQEGIGKLFSFGGLGVWTLVDALLIGIHHLGPADGSLYI</sequence>
<dbReference type="InterPro" id="IPR007829">
    <property type="entry name" value="TM2"/>
</dbReference>
<evidence type="ECO:0000313" key="10">
    <source>
        <dbReference type="EMBL" id="KOB76174.1"/>
    </source>
</evidence>
<accession>A0A0L7LLF6</accession>
<dbReference type="EMBL" id="JTDY01000700">
    <property type="protein sequence ID" value="KOB76174.1"/>
    <property type="molecule type" value="Genomic_DNA"/>
</dbReference>
<feature type="compositionally biased region" description="Polar residues" evidence="8">
    <location>
        <begin position="23"/>
        <end position="34"/>
    </location>
</feature>
<dbReference type="PANTHER" id="PTHR21016:SF7">
    <property type="entry name" value="TM2 DOMAIN-CONTAINING PROTEIN 3"/>
    <property type="match status" value="1"/>
</dbReference>
<keyword evidence="11" id="KW-1185">Reference proteome</keyword>
<evidence type="ECO:0000259" key="9">
    <source>
        <dbReference type="Pfam" id="PF05154"/>
    </source>
</evidence>
<dbReference type="Proteomes" id="UP000037510">
    <property type="component" value="Unassembled WGS sequence"/>
</dbReference>
<feature type="region of interest" description="Disordered" evidence="8">
    <location>
        <begin position="1"/>
        <end position="48"/>
    </location>
</feature>
<feature type="compositionally biased region" description="Basic and acidic residues" evidence="8">
    <location>
        <begin position="9"/>
        <end position="22"/>
    </location>
</feature>
<comment type="similarity">
    <text evidence="2">Belongs to the TM2 family.</text>
</comment>